<feature type="transmembrane region" description="Helical" evidence="2">
    <location>
        <begin position="28"/>
        <end position="51"/>
    </location>
</feature>
<dbReference type="RefSeq" id="WP_061262346.1">
    <property type="nucleotide sequence ID" value="NZ_BCSZ01000004.1"/>
</dbReference>
<feature type="region of interest" description="Disordered" evidence="1">
    <location>
        <begin position="64"/>
        <end position="104"/>
    </location>
</feature>
<dbReference type="Proteomes" id="UP000069705">
    <property type="component" value="Unassembled WGS sequence"/>
</dbReference>
<dbReference type="AlphaFoldDB" id="A0A100WL55"/>
<keyword evidence="2" id="KW-0812">Transmembrane</keyword>
<evidence type="ECO:0000256" key="1">
    <source>
        <dbReference type="SAM" id="MobiDB-lite"/>
    </source>
</evidence>
<evidence type="ECO:0008006" key="5">
    <source>
        <dbReference type="Google" id="ProtNLM"/>
    </source>
</evidence>
<proteinExistence type="predicted"/>
<feature type="compositionally biased region" description="Basic and acidic residues" evidence="1">
    <location>
        <begin position="1"/>
        <end position="11"/>
    </location>
</feature>
<comment type="caution">
    <text evidence="3">The sequence shown here is derived from an EMBL/GenBank/DDBJ whole genome shotgun (WGS) entry which is preliminary data.</text>
</comment>
<dbReference type="EMBL" id="BCSZ01000004">
    <property type="protein sequence ID" value="GAT00303.1"/>
    <property type="molecule type" value="Genomic_DNA"/>
</dbReference>
<evidence type="ECO:0000256" key="2">
    <source>
        <dbReference type="SAM" id="Phobius"/>
    </source>
</evidence>
<reference evidence="3 4" key="1">
    <citation type="journal article" date="2016" name="Genome Announc.">
        <title>Draft Genome Sequences of Five Rapidly Growing Mycobacterium Species, M. thermoresistibile, M. fortuitum subsp. acetamidolyticum, M. canariasense, M. brisbanense, and M. novocastrense.</title>
        <authorList>
            <person name="Katahira K."/>
            <person name="Ogura Y."/>
            <person name="Gotoh Y."/>
            <person name="Hayashi T."/>
        </authorList>
    </citation>
    <scope>NUCLEOTIDE SEQUENCE [LARGE SCALE GENOMIC DNA]</scope>
    <source>
        <strain evidence="3 4">JCM6368</strain>
    </source>
</reference>
<accession>A0A100WL55</accession>
<name>A0A100WL55_MYCFO</name>
<evidence type="ECO:0000313" key="3">
    <source>
        <dbReference type="EMBL" id="GAT00303.1"/>
    </source>
</evidence>
<organism evidence="3 4">
    <name type="scientific">Mycolicibacterium fortuitum subsp. acetamidolyticum</name>
    <dbReference type="NCBI Taxonomy" id="144550"/>
    <lineage>
        <taxon>Bacteria</taxon>
        <taxon>Bacillati</taxon>
        <taxon>Actinomycetota</taxon>
        <taxon>Actinomycetes</taxon>
        <taxon>Mycobacteriales</taxon>
        <taxon>Mycobacteriaceae</taxon>
        <taxon>Mycolicibacterium</taxon>
    </lineage>
</organism>
<gene>
    <name evidence="3" type="ORF">RMCFA_0417</name>
</gene>
<reference evidence="4" key="2">
    <citation type="submission" date="2016-02" db="EMBL/GenBank/DDBJ databases">
        <title>Draft genome sequence of five rapidly growing Mycobacterium species.</title>
        <authorList>
            <person name="Katahira K."/>
            <person name="Gotou Y."/>
            <person name="Iida K."/>
            <person name="Ogura Y."/>
            <person name="Hayashi T."/>
        </authorList>
    </citation>
    <scope>NUCLEOTIDE SEQUENCE [LARGE SCALE GENOMIC DNA]</scope>
    <source>
        <strain evidence="4">JCM6368</strain>
    </source>
</reference>
<sequence>MTESSESRIDTEPSSTAPPRQPNRVGQVAVWVGIVAGVVFIIAVVFFSGFYTASYTTNRYWDQGYRHSQGQQGPGCTMSPGGMMGPGQQSPVSVPPGAPNPHHP</sequence>
<keyword evidence="2" id="KW-0472">Membrane</keyword>
<protein>
    <recommendedName>
        <fullName evidence="5">Transmembrane protein</fullName>
    </recommendedName>
</protein>
<feature type="region of interest" description="Disordered" evidence="1">
    <location>
        <begin position="1"/>
        <end position="23"/>
    </location>
</feature>
<feature type="compositionally biased region" description="Pro residues" evidence="1">
    <location>
        <begin position="93"/>
        <end position="104"/>
    </location>
</feature>
<evidence type="ECO:0000313" key="4">
    <source>
        <dbReference type="Proteomes" id="UP000069705"/>
    </source>
</evidence>
<keyword evidence="2" id="KW-1133">Transmembrane helix</keyword>